<evidence type="ECO:0000259" key="3">
    <source>
        <dbReference type="Pfam" id="PF22725"/>
    </source>
</evidence>
<dbReference type="RefSeq" id="WP_114832773.1">
    <property type="nucleotide sequence ID" value="NZ_QQTO01000039.1"/>
</dbReference>
<accession>A0A370KXM8</accession>
<dbReference type="PANTHER" id="PTHR43818">
    <property type="entry name" value="BCDNA.GH03377"/>
    <property type="match status" value="1"/>
</dbReference>
<dbReference type="Pfam" id="PF22725">
    <property type="entry name" value="GFO_IDH_MocA_C3"/>
    <property type="match status" value="1"/>
</dbReference>
<dbReference type="GO" id="GO:0016491">
    <property type="term" value="F:oxidoreductase activity"/>
    <property type="evidence" value="ECO:0007669"/>
    <property type="project" value="UniProtKB-KW"/>
</dbReference>
<gene>
    <name evidence="4" type="ORF">DWE98_28180</name>
</gene>
<organism evidence="4 5">
    <name type="scientific">Bosea caraganae</name>
    <dbReference type="NCBI Taxonomy" id="2763117"/>
    <lineage>
        <taxon>Bacteria</taxon>
        <taxon>Pseudomonadati</taxon>
        <taxon>Pseudomonadota</taxon>
        <taxon>Alphaproteobacteria</taxon>
        <taxon>Hyphomicrobiales</taxon>
        <taxon>Boseaceae</taxon>
        <taxon>Bosea</taxon>
    </lineage>
</organism>
<dbReference type="InterPro" id="IPR055170">
    <property type="entry name" value="GFO_IDH_MocA-like_dom"/>
</dbReference>
<keyword evidence="1" id="KW-0560">Oxidoreductase</keyword>
<dbReference type="OrthoDB" id="9768836at2"/>
<comment type="caution">
    <text evidence="4">The sequence shown here is derived from an EMBL/GenBank/DDBJ whole genome shotgun (WGS) entry which is preliminary data.</text>
</comment>
<dbReference type="InterPro" id="IPR050463">
    <property type="entry name" value="Gfo/Idh/MocA_oxidrdct_glycsds"/>
</dbReference>
<dbReference type="PANTHER" id="PTHR43818:SF11">
    <property type="entry name" value="BCDNA.GH03377"/>
    <property type="match status" value="1"/>
</dbReference>
<dbReference type="Gene3D" id="3.40.50.720">
    <property type="entry name" value="NAD(P)-binding Rossmann-like Domain"/>
    <property type="match status" value="1"/>
</dbReference>
<dbReference type="GO" id="GO:0000166">
    <property type="term" value="F:nucleotide binding"/>
    <property type="evidence" value="ECO:0007669"/>
    <property type="project" value="InterPro"/>
</dbReference>
<dbReference type="SUPFAM" id="SSF55347">
    <property type="entry name" value="Glyceraldehyde-3-phosphate dehydrogenase-like, C-terminal domain"/>
    <property type="match status" value="1"/>
</dbReference>
<dbReference type="AlphaFoldDB" id="A0A370KXM8"/>
<keyword evidence="5" id="KW-1185">Reference proteome</keyword>
<dbReference type="EMBL" id="QQTP01000029">
    <property type="protein sequence ID" value="RDJ19755.1"/>
    <property type="molecule type" value="Genomic_DNA"/>
</dbReference>
<evidence type="ECO:0000256" key="1">
    <source>
        <dbReference type="ARBA" id="ARBA00023002"/>
    </source>
</evidence>
<evidence type="ECO:0000313" key="5">
    <source>
        <dbReference type="Proteomes" id="UP000255207"/>
    </source>
</evidence>
<reference evidence="5" key="1">
    <citation type="submission" date="2018-07" db="EMBL/GenBank/DDBJ databases">
        <authorList>
            <person name="Safronova V.I."/>
            <person name="Chirak E.R."/>
            <person name="Sazanova A.L."/>
        </authorList>
    </citation>
    <scope>NUCLEOTIDE SEQUENCE [LARGE SCALE GENOMIC DNA]</scope>
    <source>
        <strain evidence="5">RCAM04685</strain>
    </source>
</reference>
<evidence type="ECO:0000259" key="2">
    <source>
        <dbReference type="Pfam" id="PF01408"/>
    </source>
</evidence>
<feature type="domain" description="Gfo/Idh/MocA-like oxidoreductase N-terminal" evidence="2">
    <location>
        <begin position="5"/>
        <end position="121"/>
    </location>
</feature>
<dbReference type="Gene3D" id="3.30.360.10">
    <property type="entry name" value="Dihydrodipicolinate Reductase, domain 2"/>
    <property type="match status" value="1"/>
</dbReference>
<feature type="domain" description="GFO/IDH/MocA-like oxidoreductase" evidence="3">
    <location>
        <begin position="134"/>
        <end position="261"/>
    </location>
</feature>
<dbReference type="Pfam" id="PF01408">
    <property type="entry name" value="GFO_IDH_MocA"/>
    <property type="match status" value="1"/>
</dbReference>
<sequence length="346" mass="37542">MRPLNFAVIGINHDHVNGQIGALRRAGATCAGFYAAEDDLAAAFAAKYPEIPRAADVARLYEDPSIQLIVSAAIPADRAAIAIAAMRHGKDVMLDKPGVTSLAQLAEVRAVQAETRRIVSIMYSEHFEVAATVKAGELVAAGAIGEVVNLIGMGPHRLRKPERPSWFFERERYGGVLTDIASHQCEQFLFFAGADDAEILSASVGNRANPDKPGLQDVGDMHLRTAGGVTGYIRVDWFTPDGLPTWGDGRLTIIGTHGTIELRKYLDVAGRPGKDHLFLVDRKGMQHIDCSSVELPYGRQLIADVLDRTETAMPQARCFKAMEIALNAQHLAETGRLPAKDPRETV</sequence>
<proteinExistence type="predicted"/>
<evidence type="ECO:0000313" key="4">
    <source>
        <dbReference type="EMBL" id="RDJ19755.1"/>
    </source>
</evidence>
<dbReference type="SUPFAM" id="SSF51735">
    <property type="entry name" value="NAD(P)-binding Rossmann-fold domains"/>
    <property type="match status" value="1"/>
</dbReference>
<dbReference type="InterPro" id="IPR036291">
    <property type="entry name" value="NAD(P)-bd_dom_sf"/>
</dbReference>
<name>A0A370KXM8_9HYPH</name>
<dbReference type="InterPro" id="IPR000683">
    <property type="entry name" value="Gfo/Idh/MocA-like_OxRdtase_N"/>
</dbReference>
<protein>
    <submittedName>
        <fullName evidence="4">Gfo/Idh/MocA family oxidoreductase</fullName>
    </submittedName>
</protein>
<dbReference type="Proteomes" id="UP000255207">
    <property type="component" value="Unassembled WGS sequence"/>
</dbReference>